<evidence type="ECO:0000313" key="2">
    <source>
        <dbReference type="EMBL" id="OXA48385.1"/>
    </source>
</evidence>
<dbReference type="EMBL" id="LNIX01000012">
    <property type="protein sequence ID" value="OXA48385.1"/>
    <property type="molecule type" value="Genomic_DNA"/>
</dbReference>
<organism evidence="2 3">
    <name type="scientific">Folsomia candida</name>
    <name type="common">Springtail</name>
    <dbReference type="NCBI Taxonomy" id="158441"/>
    <lineage>
        <taxon>Eukaryota</taxon>
        <taxon>Metazoa</taxon>
        <taxon>Ecdysozoa</taxon>
        <taxon>Arthropoda</taxon>
        <taxon>Hexapoda</taxon>
        <taxon>Collembola</taxon>
        <taxon>Entomobryomorpha</taxon>
        <taxon>Isotomoidea</taxon>
        <taxon>Isotomidae</taxon>
        <taxon>Proisotominae</taxon>
        <taxon>Folsomia</taxon>
    </lineage>
</organism>
<sequence>MFSIEYNAERPDMFPTGEYLIKSRQLLDYNHYQFRLPLYSSLVHKATNLDCENHRFSLANGILCHVAIGPMQAVMKKLNLTFSVAGNQSNYRSELGLARFMWKFTPGLKIHIQMTSDWNILYCQKNSIFLTLNISRFFTIVDTWTWMVLMSLSLFLGYTKLGCYPDIVVTFLRVSVLNKSSLTSFGVLCILTMVAISSSYDAIITTDIIAPPKKYVVANIHELLTKFGFKLYSGVEGHYLSGPDFDLLWICCSTT</sequence>
<feature type="transmembrane region" description="Helical" evidence="1">
    <location>
        <begin position="182"/>
        <end position="204"/>
    </location>
</feature>
<gene>
    <name evidence="2" type="ORF">Fcan01_17388</name>
</gene>
<evidence type="ECO:0000313" key="3">
    <source>
        <dbReference type="Proteomes" id="UP000198287"/>
    </source>
</evidence>
<dbReference type="AlphaFoldDB" id="A0A226DS83"/>
<name>A0A226DS83_FOLCA</name>
<proteinExistence type="predicted"/>
<dbReference type="Proteomes" id="UP000198287">
    <property type="component" value="Unassembled WGS sequence"/>
</dbReference>
<keyword evidence="1" id="KW-1133">Transmembrane helix</keyword>
<feature type="transmembrane region" description="Helical" evidence="1">
    <location>
        <begin position="137"/>
        <end position="158"/>
    </location>
</feature>
<keyword evidence="1" id="KW-0472">Membrane</keyword>
<reference evidence="2 3" key="1">
    <citation type="submission" date="2015-12" db="EMBL/GenBank/DDBJ databases">
        <title>The genome of Folsomia candida.</title>
        <authorList>
            <person name="Faddeeva A."/>
            <person name="Derks M.F."/>
            <person name="Anvar Y."/>
            <person name="Smit S."/>
            <person name="Van Straalen N."/>
            <person name="Roelofs D."/>
        </authorList>
    </citation>
    <scope>NUCLEOTIDE SEQUENCE [LARGE SCALE GENOMIC DNA]</scope>
    <source>
        <strain evidence="2 3">VU population</strain>
        <tissue evidence="2">Whole body</tissue>
    </source>
</reference>
<accession>A0A226DS83</accession>
<evidence type="ECO:0000256" key="1">
    <source>
        <dbReference type="SAM" id="Phobius"/>
    </source>
</evidence>
<protein>
    <submittedName>
        <fullName evidence="2">Uncharacterized protein</fullName>
    </submittedName>
</protein>
<keyword evidence="3" id="KW-1185">Reference proteome</keyword>
<comment type="caution">
    <text evidence="2">The sequence shown here is derived from an EMBL/GenBank/DDBJ whole genome shotgun (WGS) entry which is preliminary data.</text>
</comment>
<keyword evidence="1" id="KW-0812">Transmembrane</keyword>